<dbReference type="InterPro" id="IPR024962">
    <property type="entry name" value="YukD-like"/>
</dbReference>
<reference evidence="4" key="1">
    <citation type="submission" date="2017-04" db="EMBL/GenBank/DDBJ databases">
        <authorList>
            <person name="Varghese N."/>
            <person name="Submissions S."/>
        </authorList>
    </citation>
    <scope>NUCLEOTIDE SEQUENCE [LARGE SCALE GENOMIC DNA]</scope>
    <source>
        <strain evidence="4">VKM Ac-2510</strain>
    </source>
</reference>
<sequence>MSTFTRITVIGTVKKATLVLPSSEPVGVHLVDIAALLDEPVGAEAGALTLVTPVGVEIDSALTLSDQEVVDGNVLLLIRTEDAPAPPEITDVTDAVAELRDTTARAWSDRHRTTAGAMATAVLAAVSLSTVTPSAAWIAWCAFIVLAFGSAALGLARLRAASLLMAGGALGSSVVLAALVSTDLSRVAAFAPLYVAVLSGLVWFALGCCFGVGRRELSAGVGAGIGVLFSALSVIFLTTGVGVTHSAAIIGLVAVAALGMLPALALTVSGTTALDDRVIAGLLPGRDTVERTVTAAYGVFAWTVYAIAFWLAFTAAWLVAQPDVWSPLLGAGIVVVTLLRTRVMPLATQAWPVWAAGAVGVLAGIVSASAAPSWVQVVILGVCAAAVVAATLASPSVQGRIRLRRLGDQLETLAALSLIPSVLGVFGVYEFMLGVF</sequence>
<dbReference type="RefSeq" id="WP_085484585.1">
    <property type="nucleotide sequence ID" value="NZ_FXAY01000002.1"/>
</dbReference>
<evidence type="ECO:0000313" key="4">
    <source>
        <dbReference type="Proteomes" id="UP000193244"/>
    </source>
</evidence>
<evidence type="ECO:0000256" key="1">
    <source>
        <dbReference type="SAM" id="Phobius"/>
    </source>
</evidence>
<dbReference type="EMBL" id="FXAY01000002">
    <property type="protein sequence ID" value="SMG28990.1"/>
    <property type="molecule type" value="Genomic_DNA"/>
</dbReference>
<evidence type="ECO:0000313" key="3">
    <source>
        <dbReference type="EMBL" id="SMG28990.1"/>
    </source>
</evidence>
<feature type="domain" description="EccD-like transmembrane" evidence="2">
    <location>
        <begin position="115"/>
        <end position="434"/>
    </location>
</feature>
<evidence type="ECO:0000259" key="2">
    <source>
        <dbReference type="Pfam" id="PF19053"/>
    </source>
</evidence>
<feature type="transmembrane region" description="Helical" evidence="1">
    <location>
        <begin position="219"/>
        <end position="241"/>
    </location>
</feature>
<feature type="transmembrane region" description="Helical" evidence="1">
    <location>
        <begin position="193"/>
        <end position="212"/>
    </location>
</feature>
<feature type="transmembrane region" description="Helical" evidence="1">
    <location>
        <begin position="350"/>
        <end position="368"/>
    </location>
</feature>
<keyword evidence="1" id="KW-0812">Transmembrane</keyword>
<feature type="transmembrane region" description="Helical" evidence="1">
    <location>
        <begin position="374"/>
        <end position="393"/>
    </location>
</feature>
<dbReference type="AlphaFoldDB" id="A0A1X7JNG9"/>
<feature type="transmembrane region" description="Helical" evidence="1">
    <location>
        <begin position="413"/>
        <end position="432"/>
    </location>
</feature>
<protein>
    <submittedName>
        <fullName evidence="3">WXG100 protein secretion system (Wss), protein YukD</fullName>
    </submittedName>
</protein>
<keyword evidence="1" id="KW-1133">Transmembrane helix</keyword>
<feature type="transmembrane region" description="Helical" evidence="1">
    <location>
        <begin position="137"/>
        <end position="156"/>
    </location>
</feature>
<feature type="transmembrane region" description="Helical" evidence="1">
    <location>
        <begin position="247"/>
        <end position="274"/>
    </location>
</feature>
<feature type="transmembrane region" description="Helical" evidence="1">
    <location>
        <begin position="163"/>
        <end position="181"/>
    </location>
</feature>
<feature type="transmembrane region" description="Helical" evidence="1">
    <location>
        <begin position="113"/>
        <end position="131"/>
    </location>
</feature>
<dbReference type="Gene3D" id="3.10.20.90">
    <property type="entry name" value="Phosphatidylinositol 3-kinase Catalytic Subunit, Chain A, domain 1"/>
    <property type="match status" value="1"/>
</dbReference>
<dbReference type="InterPro" id="IPR044049">
    <property type="entry name" value="EccD_transm"/>
</dbReference>
<dbReference type="Proteomes" id="UP000193244">
    <property type="component" value="Unassembled WGS sequence"/>
</dbReference>
<accession>A0A1X7JNG9</accession>
<keyword evidence="1" id="KW-0472">Membrane</keyword>
<organism evidence="3 4">
    <name type="scientific">Agreia pratensis</name>
    <dbReference type="NCBI Taxonomy" id="150121"/>
    <lineage>
        <taxon>Bacteria</taxon>
        <taxon>Bacillati</taxon>
        <taxon>Actinomycetota</taxon>
        <taxon>Actinomycetes</taxon>
        <taxon>Micrococcales</taxon>
        <taxon>Microbacteriaceae</taxon>
        <taxon>Agreia</taxon>
    </lineage>
</organism>
<feature type="transmembrane region" description="Helical" evidence="1">
    <location>
        <begin position="324"/>
        <end position="343"/>
    </location>
</feature>
<proteinExistence type="predicted"/>
<name>A0A1X7JNG9_9MICO</name>
<dbReference type="STRING" id="150121.SAMN06296010_1530"/>
<keyword evidence="4" id="KW-1185">Reference proteome</keyword>
<dbReference type="Pfam" id="PF19053">
    <property type="entry name" value="EccD"/>
    <property type="match status" value="1"/>
</dbReference>
<gene>
    <name evidence="3" type="ORF">SAMN06296010_1530</name>
</gene>
<feature type="transmembrane region" description="Helical" evidence="1">
    <location>
        <begin position="295"/>
        <end position="318"/>
    </location>
</feature>
<dbReference type="Pfam" id="PF08817">
    <property type="entry name" value="YukD"/>
    <property type="match status" value="1"/>
</dbReference>